<dbReference type="Pfam" id="PF05036">
    <property type="entry name" value="SPOR"/>
    <property type="match status" value="1"/>
</dbReference>
<dbReference type="Proteomes" id="UP000185766">
    <property type="component" value="Unassembled WGS sequence"/>
</dbReference>
<feature type="domain" description="SPOR" evidence="3">
    <location>
        <begin position="116"/>
        <end position="191"/>
    </location>
</feature>
<feature type="transmembrane region" description="Helical" evidence="2">
    <location>
        <begin position="12"/>
        <end position="29"/>
    </location>
</feature>
<evidence type="ECO:0000256" key="1">
    <source>
        <dbReference type="SAM" id="MobiDB-lite"/>
    </source>
</evidence>
<evidence type="ECO:0000313" key="5">
    <source>
        <dbReference type="Proteomes" id="UP000185766"/>
    </source>
</evidence>
<dbReference type="InterPro" id="IPR007730">
    <property type="entry name" value="SPOR-like_dom"/>
</dbReference>
<dbReference type="InterPro" id="IPR052521">
    <property type="entry name" value="Cell_div_SPOR-domain"/>
</dbReference>
<protein>
    <submittedName>
        <fullName evidence="4">DedD protein</fullName>
    </submittedName>
</protein>
<feature type="region of interest" description="Disordered" evidence="1">
    <location>
        <begin position="47"/>
        <end position="116"/>
    </location>
</feature>
<dbReference type="InterPro" id="IPR036680">
    <property type="entry name" value="SPOR-like_sf"/>
</dbReference>
<proteinExistence type="predicted"/>
<dbReference type="EMBL" id="FOAS01000015">
    <property type="protein sequence ID" value="SEL61061.1"/>
    <property type="molecule type" value="Genomic_DNA"/>
</dbReference>
<reference evidence="4 5" key="1">
    <citation type="submission" date="2016-10" db="EMBL/GenBank/DDBJ databases">
        <authorList>
            <person name="de Groot N.N."/>
        </authorList>
    </citation>
    <scope>NUCLEOTIDE SEQUENCE [LARGE SCALE GENOMIC DNA]</scope>
    <source>
        <strain evidence="4 5">JCM 19513</strain>
    </source>
</reference>
<dbReference type="STRING" id="1429083.GCA_001885685_01169"/>
<feature type="compositionally biased region" description="Pro residues" evidence="1">
    <location>
        <begin position="83"/>
        <end position="96"/>
    </location>
</feature>
<keyword evidence="2" id="KW-1133">Transmembrane helix</keyword>
<dbReference type="GO" id="GO:0032506">
    <property type="term" value="P:cytokinetic process"/>
    <property type="evidence" value="ECO:0007669"/>
    <property type="project" value="TreeGrafter"/>
</dbReference>
<dbReference type="AlphaFoldDB" id="A0A1H7RLD9"/>
<accession>A0A1H7RLD9</accession>
<dbReference type="GO" id="GO:0030428">
    <property type="term" value="C:cell septum"/>
    <property type="evidence" value="ECO:0007669"/>
    <property type="project" value="TreeGrafter"/>
</dbReference>
<dbReference type="PANTHER" id="PTHR38687">
    <property type="entry name" value="CELL DIVISION PROTEIN DEDD-RELATED"/>
    <property type="match status" value="1"/>
</dbReference>
<dbReference type="PROSITE" id="PS51724">
    <property type="entry name" value="SPOR"/>
    <property type="match status" value="1"/>
</dbReference>
<dbReference type="PANTHER" id="PTHR38687:SF1">
    <property type="entry name" value="CELL DIVISION PROTEIN DEDD"/>
    <property type="match status" value="1"/>
</dbReference>
<keyword evidence="2" id="KW-0472">Membrane</keyword>
<evidence type="ECO:0000259" key="3">
    <source>
        <dbReference type="PROSITE" id="PS51724"/>
    </source>
</evidence>
<dbReference type="SUPFAM" id="SSF110997">
    <property type="entry name" value="Sporulation related repeat"/>
    <property type="match status" value="1"/>
</dbReference>
<keyword evidence="5" id="KW-1185">Reference proteome</keyword>
<dbReference type="RefSeq" id="WP_074869907.1">
    <property type="nucleotide sequence ID" value="NZ_FOAS01000015.1"/>
</dbReference>
<organism evidence="4 5">
    <name type="scientific">Atopomonas hussainii</name>
    <dbReference type="NCBI Taxonomy" id="1429083"/>
    <lineage>
        <taxon>Bacteria</taxon>
        <taxon>Pseudomonadati</taxon>
        <taxon>Pseudomonadota</taxon>
        <taxon>Gammaproteobacteria</taxon>
        <taxon>Pseudomonadales</taxon>
        <taxon>Pseudomonadaceae</taxon>
        <taxon>Atopomonas</taxon>
    </lineage>
</organism>
<evidence type="ECO:0000256" key="2">
    <source>
        <dbReference type="SAM" id="Phobius"/>
    </source>
</evidence>
<dbReference type="Gene3D" id="3.30.70.1070">
    <property type="entry name" value="Sporulation related repeat"/>
    <property type="match status" value="1"/>
</dbReference>
<evidence type="ECO:0000313" key="4">
    <source>
        <dbReference type="EMBL" id="SEL61061.1"/>
    </source>
</evidence>
<gene>
    <name evidence="4" type="ORF">SAMN05216214_11540</name>
</gene>
<sequence>MALEQGLKQRIVGAVVLLGLAVIFLPMLLSRQDDVREVRVEVPPMPKPAVLPDMTPEPVQELPPAEGSQAEYADQPVLDEVPEPMPVAEPVSPPEPIAEVKPAEPPKAPAAPLDNNGLSDGWSVQLASLSNKASADALVTDLRSKGYNGYSRTHGQMQRVFVGPVIDKAEAAKLRDQLQKQRGLNGFVVRFAP</sequence>
<dbReference type="GO" id="GO:0032153">
    <property type="term" value="C:cell division site"/>
    <property type="evidence" value="ECO:0007669"/>
    <property type="project" value="TreeGrafter"/>
</dbReference>
<keyword evidence="2" id="KW-0812">Transmembrane</keyword>
<dbReference type="GO" id="GO:0042834">
    <property type="term" value="F:peptidoglycan binding"/>
    <property type="evidence" value="ECO:0007669"/>
    <property type="project" value="InterPro"/>
</dbReference>
<name>A0A1H7RLD9_9GAMM</name>